<evidence type="ECO:0000313" key="2">
    <source>
        <dbReference type="EMBL" id="WQH05923.1"/>
    </source>
</evidence>
<keyword evidence="3" id="KW-1185">Reference proteome</keyword>
<name>A0ABZ0Y1L0_9BURK</name>
<dbReference type="Pfam" id="PF13723">
    <property type="entry name" value="Ketoacyl-synt_2"/>
    <property type="match status" value="1"/>
</dbReference>
<dbReference type="EMBL" id="CP140152">
    <property type="protein sequence ID" value="WQH05923.1"/>
    <property type="molecule type" value="Genomic_DNA"/>
</dbReference>
<protein>
    <submittedName>
        <fullName evidence="2">Beta-ketoacyl synthase chain length factor</fullName>
    </submittedName>
</protein>
<feature type="domain" description="Beta-ketoacyl synthase-like N-terminal" evidence="1">
    <location>
        <begin position="26"/>
        <end position="251"/>
    </location>
</feature>
<gene>
    <name evidence="2" type="ORF">SR858_06185</name>
</gene>
<reference evidence="2 3" key="1">
    <citation type="submission" date="2023-11" db="EMBL/GenBank/DDBJ databases">
        <title>MicrobeMod: A computational toolkit for identifying prokaryotic methylation and restriction-modification with nanopore sequencing.</title>
        <authorList>
            <person name="Crits-Christoph A."/>
            <person name="Kang S.C."/>
            <person name="Lee H."/>
            <person name="Ostrov N."/>
        </authorList>
    </citation>
    <scope>NUCLEOTIDE SEQUENCE [LARGE SCALE GENOMIC DNA]</scope>
    <source>
        <strain evidence="2 3">ATCC 25935</strain>
    </source>
</reference>
<evidence type="ECO:0000313" key="3">
    <source>
        <dbReference type="Proteomes" id="UP001326110"/>
    </source>
</evidence>
<dbReference type="RefSeq" id="WP_019922595.1">
    <property type="nucleotide sequence ID" value="NZ_CP140152.1"/>
</dbReference>
<evidence type="ECO:0000259" key="1">
    <source>
        <dbReference type="Pfam" id="PF13723"/>
    </source>
</evidence>
<dbReference type="InterPro" id="IPR014030">
    <property type="entry name" value="Ketoacyl_synth_N"/>
</dbReference>
<dbReference type="InterPro" id="IPR016039">
    <property type="entry name" value="Thiolase-like"/>
</dbReference>
<accession>A0ABZ0Y1L0</accession>
<dbReference type="Proteomes" id="UP001326110">
    <property type="component" value="Chromosome"/>
</dbReference>
<dbReference type="GeneID" id="43164271"/>
<dbReference type="SUPFAM" id="SSF53901">
    <property type="entry name" value="Thiolase-like"/>
    <property type="match status" value="1"/>
</dbReference>
<proteinExistence type="predicted"/>
<sequence>MRNDGVTFSIARHAYWAPGLTTLTAWTQWAQAPVAAPIILGEEPGVKAMPPMLRRRAGFFGKMALEVAYECLDGRTDVPVVFCSRHGEVARAVELLSDLARGEPLSPTAFSMSVHNAHVGLLTIARKDRANHIALAAGGATIEHAVIEACGLLADGAASVLLVACDAPLPELFLPFRDGVEQAHAWAWLLTAPVVEPAAGDPAAGASVTLRWSASADAASVDLPGGLAVARFLLGGAAAMERCDGRLRWHWARGNGGAGVNAAGA</sequence>
<organism evidence="2 3">
    <name type="scientific">Duganella zoogloeoides</name>
    <dbReference type="NCBI Taxonomy" id="75659"/>
    <lineage>
        <taxon>Bacteria</taxon>
        <taxon>Pseudomonadati</taxon>
        <taxon>Pseudomonadota</taxon>
        <taxon>Betaproteobacteria</taxon>
        <taxon>Burkholderiales</taxon>
        <taxon>Oxalobacteraceae</taxon>
        <taxon>Telluria group</taxon>
        <taxon>Duganella</taxon>
    </lineage>
</organism>